<dbReference type="EMBL" id="KQ947404">
    <property type="protein sequence ID" value="KUJ23831.1"/>
    <property type="molecule type" value="Genomic_DNA"/>
</dbReference>
<proteinExistence type="predicted"/>
<dbReference type="AlphaFoldDB" id="A0A194XUL7"/>
<name>A0A194XUL7_MOLSC</name>
<dbReference type="RefSeq" id="XP_018078186.1">
    <property type="nucleotide sequence ID" value="XM_018219097.1"/>
</dbReference>
<organism evidence="1 2">
    <name type="scientific">Mollisia scopiformis</name>
    <name type="common">Conifer needle endophyte fungus</name>
    <name type="synonym">Phialocephala scopiformis</name>
    <dbReference type="NCBI Taxonomy" id="149040"/>
    <lineage>
        <taxon>Eukaryota</taxon>
        <taxon>Fungi</taxon>
        <taxon>Dikarya</taxon>
        <taxon>Ascomycota</taxon>
        <taxon>Pezizomycotina</taxon>
        <taxon>Leotiomycetes</taxon>
        <taxon>Helotiales</taxon>
        <taxon>Mollisiaceae</taxon>
        <taxon>Mollisia</taxon>
    </lineage>
</organism>
<gene>
    <name evidence="1" type="ORF">LY89DRAFT_726888</name>
</gene>
<reference evidence="1 2" key="1">
    <citation type="submission" date="2015-10" db="EMBL/GenBank/DDBJ databases">
        <title>Full genome of DAOMC 229536 Phialocephala scopiformis, a fungal endophyte of spruce producing the potent anti-insectan compound rugulosin.</title>
        <authorList>
            <consortium name="DOE Joint Genome Institute"/>
            <person name="Walker A.K."/>
            <person name="Frasz S.L."/>
            <person name="Seifert K.A."/>
            <person name="Miller J.D."/>
            <person name="Mondo S.J."/>
            <person name="Labutti K."/>
            <person name="Lipzen A."/>
            <person name="Dockter R."/>
            <person name="Kennedy M."/>
            <person name="Grigoriev I.V."/>
            <person name="Spatafora J.W."/>
        </authorList>
    </citation>
    <scope>NUCLEOTIDE SEQUENCE [LARGE SCALE GENOMIC DNA]</scope>
    <source>
        <strain evidence="1 2">CBS 120377</strain>
    </source>
</reference>
<dbReference type="KEGG" id="psco:LY89DRAFT_726888"/>
<dbReference type="OrthoDB" id="10510804at2759"/>
<sequence length="279" mass="31649">MVQLLADCLPNHTSGMLDHDFVYLEAHVNKLKGGYFYHNTPKSLTGYPQKPPSNLNDLKELWTALTLTILVFGYLNDPLVVSKYNCVSQRMRKMLEEIARQSREDRSPTQQWALWDSWEPFASSERLVKIFNSWERGFLNQVEKRMQKAVRVGLNKIAAFEPMDQAEAEFHAWCKQKLGCQAFGQSPRGLGLALSMLDQTRKEKEDWISHDDQTLDEHVSQTELGELDADLGASSTNDVETEDLGQADGGGSIGKNWAANWLSDEETMFRLLTGAEEMS</sequence>
<keyword evidence="2" id="KW-1185">Reference proteome</keyword>
<accession>A0A194XUL7</accession>
<evidence type="ECO:0000313" key="2">
    <source>
        <dbReference type="Proteomes" id="UP000070700"/>
    </source>
</evidence>
<evidence type="ECO:0000313" key="1">
    <source>
        <dbReference type="EMBL" id="KUJ23831.1"/>
    </source>
</evidence>
<dbReference type="InParanoid" id="A0A194XUL7"/>
<dbReference type="Proteomes" id="UP000070700">
    <property type="component" value="Unassembled WGS sequence"/>
</dbReference>
<dbReference type="GeneID" id="28828823"/>
<protein>
    <submittedName>
        <fullName evidence="1">Uncharacterized protein</fullName>
    </submittedName>
</protein>